<dbReference type="AlphaFoldDB" id="A0AAJ0BXW9"/>
<dbReference type="InterPro" id="IPR021346">
    <property type="entry name" value="Tma16"/>
</dbReference>
<sequence length="178" mass="20780">MAKTLEKTRKQISKKRNGVVDSLHEFSRDSRRLRRALLRDERLEKMAGSRKKNNKPLLERASFFQRAIRENDGRPLQIEAVQSKIQEFIHQYDEEYETITKARRAGRGASAREDLLKAKISSLEKEYQNGFFLPDLTTVENVPLLDRWEGTWSYLTNVTWVRVNTSGNVQPSSFPPRN</sequence>
<dbReference type="GO" id="GO:0005634">
    <property type="term" value="C:nucleus"/>
    <property type="evidence" value="ECO:0007669"/>
    <property type="project" value="TreeGrafter"/>
</dbReference>
<evidence type="ECO:0000313" key="3">
    <source>
        <dbReference type="Proteomes" id="UP001244011"/>
    </source>
</evidence>
<dbReference type="RefSeq" id="XP_060282736.1">
    <property type="nucleotide sequence ID" value="XM_060421858.1"/>
</dbReference>
<comment type="caution">
    <text evidence="2">The sequence shown here is derived from an EMBL/GenBank/DDBJ whole genome shotgun (WGS) entry which is preliminary data.</text>
</comment>
<dbReference type="Gene3D" id="1.20.1440.170">
    <property type="entry name" value="Translation machinery-associated protein 16-like"/>
    <property type="match status" value="1"/>
</dbReference>
<organism evidence="2 3">
    <name type="scientific">Phialemonium atrogriseum</name>
    <dbReference type="NCBI Taxonomy" id="1093897"/>
    <lineage>
        <taxon>Eukaryota</taxon>
        <taxon>Fungi</taxon>
        <taxon>Dikarya</taxon>
        <taxon>Ascomycota</taxon>
        <taxon>Pezizomycotina</taxon>
        <taxon>Sordariomycetes</taxon>
        <taxon>Sordariomycetidae</taxon>
        <taxon>Cephalothecales</taxon>
        <taxon>Cephalothecaceae</taxon>
        <taxon>Phialemonium</taxon>
    </lineage>
</organism>
<protein>
    <submittedName>
        <fullName evidence="2">Translation machinery-associated protein 16</fullName>
    </submittedName>
</protein>
<dbReference type="GeneID" id="85305045"/>
<dbReference type="EMBL" id="MU839011">
    <property type="protein sequence ID" value="KAK1766523.1"/>
    <property type="molecule type" value="Genomic_DNA"/>
</dbReference>
<dbReference type="InterPro" id="IPR038356">
    <property type="entry name" value="Tma16_sf"/>
</dbReference>
<reference evidence="2" key="1">
    <citation type="submission" date="2023-06" db="EMBL/GenBank/DDBJ databases">
        <title>Genome-scale phylogeny and comparative genomics of the fungal order Sordariales.</title>
        <authorList>
            <consortium name="Lawrence Berkeley National Laboratory"/>
            <person name="Hensen N."/>
            <person name="Bonometti L."/>
            <person name="Westerberg I."/>
            <person name="Brannstrom I.O."/>
            <person name="Guillou S."/>
            <person name="Cros-Aarteil S."/>
            <person name="Calhoun S."/>
            <person name="Haridas S."/>
            <person name="Kuo A."/>
            <person name="Mondo S."/>
            <person name="Pangilinan J."/>
            <person name="Riley R."/>
            <person name="Labutti K."/>
            <person name="Andreopoulos B."/>
            <person name="Lipzen A."/>
            <person name="Chen C."/>
            <person name="Yanf M."/>
            <person name="Daum C."/>
            <person name="Ng V."/>
            <person name="Clum A."/>
            <person name="Steindorff A."/>
            <person name="Ohm R."/>
            <person name="Martin F."/>
            <person name="Silar P."/>
            <person name="Natvig D."/>
            <person name="Lalanne C."/>
            <person name="Gautier V."/>
            <person name="Ament-Velasquez S.L."/>
            <person name="Kruys A."/>
            <person name="Hutchinson M.I."/>
            <person name="Powell A.J."/>
            <person name="Barry K."/>
            <person name="Miller A.N."/>
            <person name="Grigoriev I.V."/>
            <person name="Debuchy R."/>
            <person name="Gladieux P."/>
            <person name="Thoren M.H."/>
            <person name="Johannesson H."/>
        </authorList>
    </citation>
    <scope>NUCLEOTIDE SEQUENCE</scope>
    <source>
        <strain evidence="2">8032-3</strain>
    </source>
</reference>
<evidence type="ECO:0000313" key="2">
    <source>
        <dbReference type="EMBL" id="KAK1766523.1"/>
    </source>
</evidence>
<accession>A0AAJ0BXW9</accession>
<proteinExistence type="inferred from homology"/>
<comment type="similarity">
    <text evidence="1">Belongs to the TMA16 family.</text>
</comment>
<keyword evidence="3" id="KW-1185">Reference proteome</keyword>
<dbReference type="PANTHER" id="PTHR13349">
    <property type="entry name" value="TRANSLATION MACHINERY-ASSOCIATED PROTEIN 16"/>
    <property type="match status" value="1"/>
</dbReference>
<evidence type="ECO:0000256" key="1">
    <source>
        <dbReference type="ARBA" id="ARBA00034127"/>
    </source>
</evidence>
<name>A0AAJ0BXW9_9PEZI</name>
<dbReference type="PANTHER" id="PTHR13349:SF2">
    <property type="entry name" value="TRANSLATION MACHINERY-ASSOCIATED PROTEIN 16"/>
    <property type="match status" value="1"/>
</dbReference>
<gene>
    <name evidence="2" type="ORF">QBC33DRAFT_102816</name>
</gene>
<dbReference type="Proteomes" id="UP001244011">
    <property type="component" value="Unassembled WGS sequence"/>
</dbReference>
<dbReference type="Pfam" id="PF11176">
    <property type="entry name" value="Tma16"/>
    <property type="match status" value="1"/>
</dbReference>